<gene>
    <name evidence="1" type="ORF">JQU52_05665</name>
</gene>
<name>A0A892ZMD9_9NEIS</name>
<sequence length="145" mass="16976">MSANTKIEWADHTFNPWLGCTKISPACDHCYAESWAKRSGLVKWGVHEPRRRTSVHNWQQPLRWQRQAQQQGIRYRVFCASLLACTQYGNYPYWLPCVIISKNITPQGRHHASHQPHRYENRHGDQAVGRAGSCCRWHELERLSP</sequence>
<proteinExistence type="predicted"/>
<dbReference type="Proteomes" id="UP000653156">
    <property type="component" value="Chromosome"/>
</dbReference>
<reference evidence="1" key="1">
    <citation type="submission" date="2021-02" db="EMBL/GenBank/DDBJ databases">
        <title>Neisseriaceae sp. 26B isolated from the cloaca of a Common Toad-headed Turtle (Mesoclemmys nasuta).</title>
        <authorList>
            <person name="Spergser J."/>
            <person name="Busse H.-J."/>
        </authorList>
    </citation>
    <scope>NUCLEOTIDE SEQUENCE</scope>
    <source>
        <strain evidence="1">26B</strain>
    </source>
</reference>
<dbReference type="KEGG" id="ptes:JQU52_05665"/>
<dbReference type="Pfam" id="PF07505">
    <property type="entry name" value="DUF5131"/>
    <property type="match status" value="1"/>
</dbReference>
<organism evidence="1 2">
    <name type="scientific">Paralysiella testudinis</name>
    <dbReference type="NCBI Taxonomy" id="2809020"/>
    <lineage>
        <taxon>Bacteria</taxon>
        <taxon>Pseudomonadati</taxon>
        <taxon>Pseudomonadota</taxon>
        <taxon>Betaproteobacteria</taxon>
        <taxon>Neisseriales</taxon>
        <taxon>Neisseriaceae</taxon>
        <taxon>Paralysiella</taxon>
    </lineage>
</organism>
<dbReference type="AlphaFoldDB" id="A0A892ZMD9"/>
<dbReference type="RefSeq" id="WP_230340160.1">
    <property type="nucleotide sequence ID" value="NZ_CP069798.1"/>
</dbReference>
<evidence type="ECO:0000313" key="1">
    <source>
        <dbReference type="EMBL" id="QRQ82866.1"/>
    </source>
</evidence>
<dbReference type="InterPro" id="IPR011101">
    <property type="entry name" value="DUF5131"/>
</dbReference>
<dbReference type="EMBL" id="CP069798">
    <property type="protein sequence ID" value="QRQ82866.1"/>
    <property type="molecule type" value="Genomic_DNA"/>
</dbReference>
<accession>A0A892ZMD9</accession>
<keyword evidence="2" id="KW-1185">Reference proteome</keyword>
<evidence type="ECO:0000313" key="2">
    <source>
        <dbReference type="Proteomes" id="UP000653156"/>
    </source>
</evidence>
<protein>
    <submittedName>
        <fullName evidence="1">DUF5131 family protein</fullName>
    </submittedName>
</protein>